<evidence type="ECO:0000256" key="1">
    <source>
        <dbReference type="ARBA" id="ARBA00001113"/>
    </source>
</evidence>
<comment type="subunit">
    <text evidence="5">Homodimer. The dihydroxyacetone kinase complex is composed of a homodimer of DhaM, a homodimer of DhaK and the subunit DhaL.</text>
</comment>
<dbReference type="RefSeq" id="WP_344663034.1">
    <property type="nucleotide sequence ID" value="NZ_BAAAQM010000093.1"/>
</dbReference>
<sequence length="237" mass="23350">MGPLVGIVLVSHSARLAEGLREMLAQTGASRVPVAVAGGTADGGIGTNYDLVASAIGAAAGAAGEGAGAVVLADLGSSVLTTRAVLEDHPRADVLLVDAPFVEGAVAAAAAAAGGANLEAVAAAARAARGLPKIDTAAPEAAESEPVRRADGRPGCSAQVTLRVPLHLRPARRLAQEAARFTSDIRLGYRGKAADCASVLSVIGLGAEAGATVVLRAEGRDARAAVDAMKAVLLGSE</sequence>
<dbReference type="Pfam" id="PF03610">
    <property type="entry name" value="EIIA-man"/>
    <property type="match status" value="1"/>
</dbReference>
<dbReference type="EC" id="2.7.1.121" evidence="3"/>
<comment type="function">
    <text evidence="2">Component of the dihydroxyacetone kinase complex, which is responsible for the phosphoenolpyruvate (PEP)-dependent phosphorylation of dihydroxyacetone. DhaM serves as the phosphoryl donor. Is phosphorylated by phosphoenolpyruvate in an EI- and HPr-dependent reaction, and a phosphorelay system on histidine residues finally leads to phosphoryl transfer to DhaL and dihydroxyacetone.</text>
</comment>
<evidence type="ECO:0000256" key="4">
    <source>
        <dbReference type="ARBA" id="ARBA00022679"/>
    </source>
</evidence>
<feature type="domain" description="PTS EIIA type-4" evidence="6">
    <location>
        <begin position="4"/>
        <end position="142"/>
    </location>
</feature>
<evidence type="ECO:0000259" key="6">
    <source>
        <dbReference type="PROSITE" id="PS51096"/>
    </source>
</evidence>
<dbReference type="Pfam" id="PF00381">
    <property type="entry name" value="PTS-HPr"/>
    <property type="match status" value="1"/>
</dbReference>
<evidence type="ECO:0000256" key="2">
    <source>
        <dbReference type="ARBA" id="ARBA00002788"/>
    </source>
</evidence>
<dbReference type="NCBIfam" id="TIGR02364">
    <property type="entry name" value="dha_pts"/>
    <property type="match status" value="1"/>
</dbReference>
<dbReference type="PANTHER" id="PTHR38594">
    <property type="entry name" value="PEP-DEPENDENT DIHYDROXYACETONE KINASE, PHOSPHORYL DONOR SUBUNIT DHAM"/>
    <property type="match status" value="1"/>
</dbReference>
<name>A0ABP5EST7_9ACTN</name>
<reference evidence="9" key="1">
    <citation type="journal article" date="2019" name="Int. J. Syst. Evol. Microbiol.">
        <title>The Global Catalogue of Microorganisms (GCM) 10K type strain sequencing project: providing services to taxonomists for standard genome sequencing and annotation.</title>
        <authorList>
            <consortium name="The Broad Institute Genomics Platform"/>
            <consortium name="The Broad Institute Genome Sequencing Center for Infectious Disease"/>
            <person name="Wu L."/>
            <person name="Ma J."/>
        </authorList>
    </citation>
    <scope>NUCLEOTIDE SEQUENCE [LARGE SCALE GENOMIC DNA]</scope>
    <source>
        <strain evidence="9">JCM 16013</strain>
    </source>
</reference>
<dbReference type="InterPro" id="IPR036662">
    <property type="entry name" value="PTS_EIIA_man-typ_sf"/>
</dbReference>
<keyword evidence="8" id="KW-0418">Kinase</keyword>
<dbReference type="SUPFAM" id="SSF53062">
    <property type="entry name" value="PTS system fructose IIA component-like"/>
    <property type="match status" value="1"/>
</dbReference>
<comment type="catalytic activity">
    <reaction evidence="1">
        <text>dihydroxyacetone + phosphoenolpyruvate = dihydroxyacetone phosphate + pyruvate</text>
        <dbReference type="Rhea" id="RHEA:18381"/>
        <dbReference type="ChEBI" id="CHEBI:15361"/>
        <dbReference type="ChEBI" id="CHEBI:16016"/>
        <dbReference type="ChEBI" id="CHEBI:57642"/>
        <dbReference type="ChEBI" id="CHEBI:58702"/>
        <dbReference type="EC" id="2.7.1.121"/>
    </reaction>
</comment>
<dbReference type="PRINTS" id="PR00107">
    <property type="entry name" value="PHOSPHOCPHPR"/>
</dbReference>
<dbReference type="PANTHER" id="PTHR38594:SF1">
    <property type="entry name" value="PEP-DEPENDENT DIHYDROXYACETONE KINASE, PHOSPHORYL DONOR SUBUNIT DHAM"/>
    <property type="match status" value="1"/>
</dbReference>
<evidence type="ECO:0000256" key="3">
    <source>
        <dbReference type="ARBA" id="ARBA00012095"/>
    </source>
</evidence>
<evidence type="ECO:0000313" key="8">
    <source>
        <dbReference type="EMBL" id="GAA2006697.1"/>
    </source>
</evidence>
<gene>
    <name evidence="8" type="primary">dhaM</name>
    <name evidence="8" type="ORF">GCM10009838_86230</name>
</gene>
<dbReference type="EMBL" id="BAAAQM010000093">
    <property type="protein sequence ID" value="GAA2006697.1"/>
    <property type="molecule type" value="Genomic_DNA"/>
</dbReference>
<dbReference type="InterPro" id="IPR035895">
    <property type="entry name" value="HPr-like_sf"/>
</dbReference>
<dbReference type="InterPro" id="IPR012844">
    <property type="entry name" value="DhaM_N"/>
</dbReference>
<evidence type="ECO:0000259" key="7">
    <source>
        <dbReference type="PROSITE" id="PS51350"/>
    </source>
</evidence>
<protein>
    <recommendedName>
        <fullName evidence="3">phosphoenolpyruvate--glycerone phosphotransferase</fullName>
        <ecNumber evidence="3">2.7.1.121</ecNumber>
    </recommendedName>
</protein>
<dbReference type="Proteomes" id="UP001499854">
    <property type="component" value="Unassembled WGS sequence"/>
</dbReference>
<dbReference type="PROSITE" id="PS51096">
    <property type="entry name" value="PTS_EIIA_TYPE_4"/>
    <property type="match status" value="1"/>
</dbReference>
<dbReference type="InterPro" id="IPR039643">
    <property type="entry name" value="DhaM"/>
</dbReference>
<keyword evidence="4" id="KW-0808">Transferase</keyword>
<dbReference type="SUPFAM" id="SSF55594">
    <property type="entry name" value="HPr-like"/>
    <property type="match status" value="1"/>
</dbReference>
<dbReference type="Gene3D" id="3.40.50.510">
    <property type="entry name" value="Phosphotransferase system, mannose-type IIA component"/>
    <property type="match status" value="1"/>
</dbReference>
<dbReference type="Gene3D" id="3.30.1340.10">
    <property type="entry name" value="HPr-like"/>
    <property type="match status" value="1"/>
</dbReference>
<dbReference type="InterPro" id="IPR000032">
    <property type="entry name" value="HPr-like"/>
</dbReference>
<proteinExistence type="predicted"/>
<comment type="caution">
    <text evidence="8">The sequence shown here is derived from an EMBL/GenBank/DDBJ whole genome shotgun (WGS) entry which is preliminary data.</text>
</comment>
<feature type="domain" description="HPr" evidence="7">
    <location>
        <begin position="153"/>
        <end position="237"/>
    </location>
</feature>
<dbReference type="NCBIfam" id="TIGR01003">
    <property type="entry name" value="PTS_HPr_family"/>
    <property type="match status" value="1"/>
</dbReference>
<dbReference type="InterPro" id="IPR004701">
    <property type="entry name" value="PTS_EIIA_man-typ"/>
</dbReference>
<organism evidence="8 9">
    <name type="scientific">Catenulispora subtropica</name>
    <dbReference type="NCBI Taxonomy" id="450798"/>
    <lineage>
        <taxon>Bacteria</taxon>
        <taxon>Bacillati</taxon>
        <taxon>Actinomycetota</taxon>
        <taxon>Actinomycetes</taxon>
        <taxon>Catenulisporales</taxon>
        <taxon>Catenulisporaceae</taxon>
        <taxon>Catenulispora</taxon>
    </lineage>
</organism>
<evidence type="ECO:0000256" key="5">
    <source>
        <dbReference type="ARBA" id="ARBA00046577"/>
    </source>
</evidence>
<evidence type="ECO:0000313" key="9">
    <source>
        <dbReference type="Proteomes" id="UP001499854"/>
    </source>
</evidence>
<keyword evidence="9" id="KW-1185">Reference proteome</keyword>
<accession>A0ABP5EST7</accession>
<dbReference type="PROSITE" id="PS51350">
    <property type="entry name" value="PTS_HPR_DOM"/>
    <property type="match status" value="1"/>
</dbReference>
<dbReference type="GO" id="GO:0016301">
    <property type="term" value="F:kinase activity"/>
    <property type="evidence" value="ECO:0007669"/>
    <property type="project" value="UniProtKB-KW"/>
</dbReference>